<comment type="caution">
    <text evidence="3">The sequence shown here is derived from an EMBL/GenBank/DDBJ whole genome shotgun (WGS) entry which is preliminary data.</text>
</comment>
<evidence type="ECO:0000313" key="3">
    <source>
        <dbReference type="EMBL" id="MCT2589429.1"/>
    </source>
</evidence>
<comment type="similarity">
    <text evidence="1">Belongs to the DprA/Smf family.</text>
</comment>
<evidence type="ECO:0000259" key="2">
    <source>
        <dbReference type="Pfam" id="PF02481"/>
    </source>
</evidence>
<proteinExistence type="inferred from homology"/>
<name>A0ABT2JPI5_9ACTN</name>
<dbReference type="SUPFAM" id="SSF102405">
    <property type="entry name" value="MCP/YpsA-like"/>
    <property type="match status" value="1"/>
</dbReference>
<dbReference type="Gene3D" id="3.40.50.450">
    <property type="match status" value="1"/>
</dbReference>
<accession>A0ABT2JPI5</accession>
<dbReference type="Proteomes" id="UP001156389">
    <property type="component" value="Unassembled WGS sequence"/>
</dbReference>
<reference evidence="3 4" key="1">
    <citation type="submission" date="2021-10" db="EMBL/GenBank/DDBJ databases">
        <title>Streptomyces gossypii sp. nov., isolated from soil collected from cotton field.</title>
        <authorList>
            <person name="Ge X."/>
            <person name="Chen X."/>
            <person name="Liu W."/>
        </authorList>
    </citation>
    <scope>NUCLEOTIDE SEQUENCE [LARGE SCALE GENOMIC DNA]</scope>
    <source>
        <strain evidence="3 4">N2-109</strain>
    </source>
</reference>
<dbReference type="InterPro" id="IPR057666">
    <property type="entry name" value="DrpA_SLOG"/>
</dbReference>
<evidence type="ECO:0000313" key="4">
    <source>
        <dbReference type="Proteomes" id="UP001156389"/>
    </source>
</evidence>
<organism evidence="3 4">
    <name type="scientific">Streptomyces gossypii</name>
    <dbReference type="NCBI Taxonomy" id="2883101"/>
    <lineage>
        <taxon>Bacteria</taxon>
        <taxon>Bacillati</taxon>
        <taxon>Actinomycetota</taxon>
        <taxon>Actinomycetes</taxon>
        <taxon>Kitasatosporales</taxon>
        <taxon>Streptomycetaceae</taxon>
        <taxon>Streptomyces</taxon>
    </lineage>
</organism>
<sequence>MDGICLEQENLLTLCALHHESATLDWQLVARVCQSRAGLEAMLAGDIPEESAAARKSLPVLRGALTSGGLDAARSRVAGEVEAAGLAGARMVTVLDDAYPANLRPVPNLPPFLFHRGPLQARDVRSVAVVGTRDASADGLSRAARMAEGLTQEDVVVVSGLAKGIDAAAHQATLDVGGRTVAVMGTGIAAPVYPAQNRPLADRILSQGGALVSQFWPTSSPARWTFPRRNVVTSGYTRGSVVIEASSTSGAKMQARIAAEHGKQVFLLRSLIAAQPWAAKMIDQKKAVEVTELDDVLRHLGRPEPQHPTGQQQIQLALAGV</sequence>
<dbReference type="RefSeq" id="WP_260216564.1">
    <property type="nucleotide sequence ID" value="NZ_JAJAGO010000002.1"/>
</dbReference>
<dbReference type="InterPro" id="IPR003488">
    <property type="entry name" value="DprA"/>
</dbReference>
<dbReference type="PANTHER" id="PTHR43022">
    <property type="entry name" value="PROTEIN SMF"/>
    <property type="match status" value="1"/>
</dbReference>
<protein>
    <submittedName>
        <fullName evidence="3">DNA-protecting protein DprA</fullName>
    </submittedName>
</protein>
<feature type="domain" description="Smf/DprA SLOG" evidence="2">
    <location>
        <begin position="91"/>
        <end position="300"/>
    </location>
</feature>
<gene>
    <name evidence="3" type="ORF">LHJ74_05700</name>
</gene>
<keyword evidence="4" id="KW-1185">Reference proteome</keyword>
<dbReference type="PANTHER" id="PTHR43022:SF1">
    <property type="entry name" value="PROTEIN SMF"/>
    <property type="match status" value="1"/>
</dbReference>
<dbReference type="EMBL" id="JAJAGO010000002">
    <property type="protein sequence ID" value="MCT2589429.1"/>
    <property type="molecule type" value="Genomic_DNA"/>
</dbReference>
<evidence type="ECO:0000256" key="1">
    <source>
        <dbReference type="ARBA" id="ARBA00006525"/>
    </source>
</evidence>
<dbReference type="Pfam" id="PF02481">
    <property type="entry name" value="DNA_processg_A"/>
    <property type="match status" value="1"/>
</dbReference>